<evidence type="ECO:0000313" key="2">
    <source>
        <dbReference type="Proteomes" id="UP000694564"/>
    </source>
</evidence>
<reference evidence="1" key="2">
    <citation type="submission" date="2025-09" db="UniProtKB">
        <authorList>
            <consortium name="Ensembl"/>
        </authorList>
    </citation>
    <scope>IDENTIFICATION</scope>
</reference>
<dbReference type="AlphaFoldDB" id="A0A8D2E2I1"/>
<dbReference type="OrthoDB" id="9616308at2759"/>
<evidence type="ECO:0000313" key="1">
    <source>
        <dbReference type="Ensembl" id="ENSSVLP00005033164.1"/>
    </source>
</evidence>
<organism evidence="1 2">
    <name type="scientific">Sciurus vulgaris</name>
    <name type="common">Eurasian red squirrel</name>
    <dbReference type="NCBI Taxonomy" id="55149"/>
    <lineage>
        <taxon>Eukaryota</taxon>
        <taxon>Metazoa</taxon>
        <taxon>Chordata</taxon>
        <taxon>Craniata</taxon>
        <taxon>Vertebrata</taxon>
        <taxon>Euteleostomi</taxon>
        <taxon>Mammalia</taxon>
        <taxon>Eutheria</taxon>
        <taxon>Euarchontoglires</taxon>
        <taxon>Glires</taxon>
        <taxon>Rodentia</taxon>
        <taxon>Sciuromorpha</taxon>
        <taxon>Sciuridae</taxon>
        <taxon>Sciurinae</taxon>
        <taxon>Sciurini</taxon>
        <taxon>Sciurus</taxon>
    </lineage>
</organism>
<name>A0A8D2E2I1_SCIVU</name>
<dbReference type="Ensembl" id="ENSSVLT00005036757.1">
    <property type="protein sequence ID" value="ENSSVLP00005033164.1"/>
    <property type="gene ID" value="ENSSVLG00005025966.1"/>
</dbReference>
<protein>
    <submittedName>
        <fullName evidence="1">Uncharacterized protein</fullName>
    </submittedName>
</protein>
<proteinExistence type="predicted"/>
<sequence length="93" mass="10431">SASFFSCTSHVTELFLHMAILHFAVTLLQAFEFGSALFWCPEEATLSELFSHSPIQLALPMTGLKRFIKPSLTKDIKKSLGFFVAPMHTCHSR</sequence>
<accession>A0A8D2E2I1</accession>
<dbReference type="GeneTree" id="ENSGT00960000187477"/>
<dbReference type="Proteomes" id="UP000694564">
    <property type="component" value="Chromosome 18"/>
</dbReference>
<reference evidence="1" key="1">
    <citation type="submission" date="2025-08" db="UniProtKB">
        <authorList>
            <consortium name="Ensembl"/>
        </authorList>
    </citation>
    <scope>IDENTIFICATION</scope>
</reference>
<keyword evidence="2" id="KW-1185">Reference proteome</keyword>